<name>A0AA38NSK5_9AGAR</name>
<dbReference type="PROSITE" id="PS50011">
    <property type="entry name" value="PROTEIN_KINASE_DOM"/>
    <property type="match status" value="1"/>
</dbReference>
<dbReference type="PROSITE" id="PS00109">
    <property type="entry name" value="PROTEIN_KINASE_TYR"/>
    <property type="match status" value="1"/>
</dbReference>
<evidence type="ECO:0000256" key="1">
    <source>
        <dbReference type="SAM" id="MobiDB-lite"/>
    </source>
</evidence>
<dbReference type="InterPro" id="IPR011009">
    <property type="entry name" value="Kinase-like_dom_sf"/>
</dbReference>
<evidence type="ECO:0000313" key="3">
    <source>
        <dbReference type="EMBL" id="KAJ3790381.1"/>
    </source>
</evidence>
<accession>A0AA38NSK5</accession>
<dbReference type="EMBL" id="MU793250">
    <property type="protein sequence ID" value="KAJ3790381.1"/>
    <property type="molecule type" value="Genomic_DNA"/>
</dbReference>
<evidence type="ECO:0000259" key="2">
    <source>
        <dbReference type="PROSITE" id="PS50011"/>
    </source>
</evidence>
<dbReference type="SUPFAM" id="SSF56112">
    <property type="entry name" value="Protein kinase-like (PK-like)"/>
    <property type="match status" value="1"/>
</dbReference>
<feature type="region of interest" description="Disordered" evidence="1">
    <location>
        <begin position="467"/>
        <end position="591"/>
    </location>
</feature>
<dbReference type="AlphaFoldDB" id="A0AA38NSK5"/>
<dbReference type="GO" id="GO:0005524">
    <property type="term" value="F:ATP binding"/>
    <property type="evidence" value="ECO:0007669"/>
    <property type="project" value="InterPro"/>
</dbReference>
<dbReference type="Proteomes" id="UP001163798">
    <property type="component" value="Unassembled WGS sequence"/>
</dbReference>
<proteinExistence type="predicted"/>
<dbReference type="InterPro" id="IPR000719">
    <property type="entry name" value="Prot_kinase_dom"/>
</dbReference>
<feature type="compositionally biased region" description="Polar residues" evidence="1">
    <location>
        <begin position="560"/>
        <end position="570"/>
    </location>
</feature>
<feature type="compositionally biased region" description="Low complexity" evidence="1">
    <location>
        <begin position="571"/>
        <end position="585"/>
    </location>
</feature>
<gene>
    <name evidence="3" type="ORF">GGU10DRAFT_383304</name>
</gene>
<dbReference type="Gene3D" id="1.10.510.10">
    <property type="entry name" value="Transferase(Phosphotransferase) domain 1"/>
    <property type="match status" value="1"/>
</dbReference>
<dbReference type="GO" id="GO:0004672">
    <property type="term" value="F:protein kinase activity"/>
    <property type="evidence" value="ECO:0007669"/>
    <property type="project" value="InterPro"/>
</dbReference>
<dbReference type="InterPro" id="IPR008266">
    <property type="entry name" value="Tyr_kinase_AS"/>
</dbReference>
<feature type="compositionally biased region" description="Gly residues" evidence="1">
    <location>
        <begin position="545"/>
        <end position="555"/>
    </location>
</feature>
<feature type="compositionally biased region" description="Basic residues" evidence="1">
    <location>
        <begin position="517"/>
        <end position="529"/>
    </location>
</feature>
<comment type="caution">
    <text evidence="3">The sequence shown here is derived from an EMBL/GenBank/DDBJ whole genome shotgun (WGS) entry which is preliminary data.</text>
</comment>
<organism evidence="3 4">
    <name type="scientific">Lentinula aff. detonsa</name>
    <dbReference type="NCBI Taxonomy" id="2804958"/>
    <lineage>
        <taxon>Eukaryota</taxon>
        <taxon>Fungi</taxon>
        <taxon>Dikarya</taxon>
        <taxon>Basidiomycota</taxon>
        <taxon>Agaricomycotina</taxon>
        <taxon>Agaricomycetes</taxon>
        <taxon>Agaricomycetidae</taxon>
        <taxon>Agaricales</taxon>
        <taxon>Marasmiineae</taxon>
        <taxon>Omphalotaceae</taxon>
        <taxon>Lentinula</taxon>
    </lineage>
</organism>
<keyword evidence="4" id="KW-1185">Reference proteome</keyword>
<feature type="compositionally biased region" description="Polar residues" evidence="1">
    <location>
        <begin position="469"/>
        <end position="482"/>
    </location>
</feature>
<feature type="region of interest" description="Disordered" evidence="1">
    <location>
        <begin position="659"/>
        <end position="767"/>
    </location>
</feature>
<protein>
    <recommendedName>
        <fullName evidence="2">Protein kinase domain-containing protein</fullName>
    </recommendedName>
</protein>
<reference evidence="3" key="1">
    <citation type="submission" date="2022-08" db="EMBL/GenBank/DDBJ databases">
        <authorList>
            <consortium name="DOE Joint Genome Institute"/>
            <person name="Min B."/>
            <person name="Riley R."/>
            <person name="Sierra-Patev S."/>
            <person name="Naranjo-Ortiz M."/>
            <person name="Looney B."/>
            <person name="Konkel Z."/>
            <person name="Slot J.C."/>
            <person name="Sakamoto Y."/>
            <person name="Steenwyk J.L."/>
            <person name="Rokas A."/>
            <person name="Carro J."/>
            <person name="Camarero S."/>
            <person name="Ferreira P."/>
            <person name="Molpeceres G."/>
            <person name="Ruiz-Duenas F.J."/>
            <person name="Serrano A."/>
            <person name="Henrissat B."/>
            <person name="Drula E."/>
            <person name="Hughes K.W."/>
            <person name="Mata J.L."/>
            <person name="Ishikawa N.K."/>
            <person name="Vargas-Isla R."/>
            <person name="Ushijima S."/>
            <person name="Smith C.A."/>
            <person name="Ahrendt S."/>
            <person name="Andreopoulos W."/>
            <person name="He G."/>
            <person name="Labutti K."/>
            <person name="Lipzen A."/>
            <person name="Ng V."/>
            <person name="Sandor L."/>
            <person name="Barry K."/>
            <person name="Martinez A.T."/>
            <person name="Xiao Y."/>
            <person name="Gibbons J.G."/>
            <person name="Terashima K."/>
            <person name="Hibbett D.S."/>
            <person name="Grigoriev I.V."/>
        </authorList>
    </citation>
    <scope>NUCLEOTIDE SEQUENCE</scope>
    <source>
        <strain evidence="3">TFB10291</strain>
    </source>
</reference>
<evidence type="ECO:0000313" key="4">
    <source>
        <dbReference type="Proteomes" id="UP001163798"/>
    </source>
</evidence>
<feature type="domain" description="Protein kinase" evidence="2">
    <location>
        <begin position="773"/>
        <end position="968"/>
    </location>
</feature>
<sequence>MSAPSGAESTTTPVMTAAEFESWTLAPTLIPSADHTNSTSTRPPSLYDKHIPKALQPKIIYLGKPHYQPYSSDISDPGFAIDHYYSQLCKRPDALKLLTGTVRDKLQTRWNTILELIGDLSVQNEEGVVSAERHVAAIVYNLTSLLLFDLSKDQLENFGAWKALATHSSNETEAKADLLLGLHEKDAILKRDSINSALSRCEGIWPLLQHLDLDFMHYLKAIECKNLKLGDPMGYLALLLLSCLSQTETLDLWLNAECLGCGEFRESHKVQLGSATVQLPSNSNSNRDYGLTTLPLSSHADMVNREIARVLGLLFADRHLDDFDPDATKKRRNPTNTGQFYDRVRNPMLDLLRSLQSQPRMEVLDQFHDKSELLNDIMRWVNTMRNIFIQACAQLIRHNLTFCTVSSYNNSYLFQRDRETGDITMSSLQSSSKAGHIIQRAIWLSESFHDSKDRSEIDDQWDDLYRGVKSNQLPDPSVSSSQEGDDPELDPHYQPTESDLDDDDDEAIEDEVNAHGQKVRRSKRKRSKKVTNTGTNANPPRPPRGGAGGAGGSGRAGNTQTRGNTGKRNASTTNKNSADSSSSGSRAKRPRQKVAGLEIVLQQIHLAFNCTSPLLQSSAFSCFYRVPFMTTASTPGTRPVYFPIPFSMTTPPRRTMAAIASQSGGESHSLPVYEGTPPGRRSSVASIASDPSTVSSASGTSLWSSGGSIASSSHTAPPSSSPSSPSGSHSGKSSAASILMRGTHMREPGSESGSTTGVAAAPAPADPAQNLPPKAIVVDRGGTILDIQLAESEEMNWIIWGGNLILEGLDFAVEHIRIVIKLADWERDSEKEGNISEAGTALLAEAKIYEYLAKVAPDFDITPHYYGVFNDSGSIALVLEDGGERLRRNSLETLDDSEKHELFEKAQQLHRLGILHGDLTERNILMGEDKNFRLIDFHVSQLDHKCSWNGSNGCGELEQFAEDLGMKL</sequence>
<feature type="compositionally biased region" description="Low complexity" evidence="1">
    <location>
        <begin position="685"/>
        <end position="738"/>
    </location>
</feature>
<feature type="compositionally biased region" description="Acidic residues" evidence="1">
    <location>
        <begin position="498"/>
        <end position="511"/>
    </location>
</feature>